<evidence type="ECO:0000313" key="3">
    <source>
        <dbReference type="Proteomes" id="UP000462055"/>
    </source>
</evidence>
<keyword evidence="1" id="KW-1133">Transmembrane helix</keyword>
<organism evidence="2 3">
    <name type="scientific">Actinomadura physcomitrii</name>
    <dbReference type="NCBI Taxonomy" id="2650748"/>
    <lineage>
        <taxon>Bacteria</taxon>
        <taxon>Bacillati</taxon>
        <taxon>Actinomycetota</taxon>
        <taxon>Actinomycetes</taxon>
        <taxon>Streptosporangiales</taxon>
        <taxon>Thermomonosporaceae</taxon>
        <taxon>Actinomadura</taxon>
    </lineage>
</organism>
<feature type="transmembrane region" description="Helical" evidence="1">
    <location>
        <begin position="17"/>
        <end position="32"/>
    </location>
</feature>
<evidence type="ECO:0000313" key="2">
    <source>
        <dbReference type="EMBL" id="MWA04727.1"/>
    </source>
</evidence>
<reference evidence="2" key="1">
    <citation type="submission" date="2019-12" db="EMBL/GenBank/DDBJ databases">
        <title>Actinomadura physcomitrii sp. nov., a novel actinomycete isolated from moss [Physcomitrium sphaericum (Ludw) Fuernr].</title>
        <authorList>
            <person name="Zhuang X."/>
        </authorList>
    </citation>
    <scope>NUCLEOTIDE SEQUENCE [LARGE SCALE GENOMIC DNA]</scope>
    <source>
        <strain evidence="2">LD22</strain>
    </source>
</reference>
<dbReference type="RefSeq" id="WP_151597233.1">
    <property type="nucleotide sequence ID" value="NZ_WBMS02000030.1"/>
</dbReference>
<evidence type="ECO:0000256" key="1">
    <source>
        <dbReference type="SAM" id="Phobius"/>
    </source>
</evidence>
<proteinExistence type="predicted"/>
<dbReference type="EMBL" id="WBMS02000030">
    <property type="protein sequence ID" value="MWA04727.1"/>
    <property type="molecule type" value="Genomic_DNA"/>
</dbReference>
<dbReference type="Proteomes" id="UP000462055">
    <property type="component" value="Unassembled WGS sequence"/>
</dbReference>
<keyword evidence="3" id="KW-1185">Reference proteome</keyword>
<name>A0A6I4ML82_9ACTN</name>
<accession>A0A6I4ML82</accession>
<keyword evidence="1" id="KW-0812">Transmembrane</keyword>
<dbReference type="AlphaFoldDB" id="A0A6I4ML82"/>
<gene>
    <name evidence="2" type="ORF">F8568_031020</name>
</gene>
<comment type="caution">
    <text evidence="2">The sequence shown here is derived from an EMBL/GenBank/DDBJ whole genome shotgun (WGS) entry which is preliminary data.</text>
</comment>
<sequence>MNPPDQSACQGAHRRHEPIRILLLVVIVVLVLKGVDPYGAVFVAAYAGSVLTELAVRRRSRSRHAHLSARAAGEL</sequence>
<keyword evidence="1" id="KW-0472">Membrane</keyword>
<protein>
    <submittedName>
        <fullName evidence="2">Uncharacterized protein</fullName>
    </submittedName>
</protein>